<protein>
    <recommendedName>
        <fullName evidence="2">COP9 signalosome complex subunit 3 N-terminal helical repeats domain-containing protein</fullName>
    </recommendedName>
</protein>
<dbReference type="Proteomes" id="UP000887226">
    <property type="component" value="Unassembled WGS sequence"/>
</dbReference>
<dbReference type="AlphaFoldDB" id="A0A9P7Z384"/>
<proteinExistence type="predicted"/>
<name>A0A9P7Z384_9HELO</name>
<feature type="domain" description="COP9 signalosome complex subunit 3 N-terminal helical repeats" evidence="2">
    <location>
        <begin position="43"/>
        <end position="289"/>
    </location>
</feature>
<organism evidence="3 4">
    <name type="scientific">Calycina marina</name>
    <dbReference type="NCBI Taxonomy" id="1763456"/>
    <lineage>
        <taxon>Eukaryota</taxon>
        <taxon>Fungi</taxon>
        <taxon>Dikarya</taxon>
        <taxon>Ascomycota</taxon>
        <taxon>Pezizomycotina</taxon>
        <taxon>Leotiomycetes</taxon>
        <taxon>Helotiales</taxon>
        <taxon>Pezizellaceae</taxon>
        <taxon>Calycina</taxon>
    </lineage>
</organism>
<keyword evidence="1" id="KW-0963">Cytoplasm</keyword>
<evidence type="ECO:0000313" key="3">
    <source>
        <dbReference type="EMBL" id="KAG9244495.1"/>
    </source>
</evidence>
<dbReference type="PANTHER" id="PTHR10758">
    <property type="entry name" value="26S PROTEASOME NON-ATPASE REGULATORY SUBUNIT 3/COP9 SIGNALOSOME COMPLEX SUBUNIT 3"/>
    <property type="match status" value="1"/>
</dbReference>
<keyword evidence="4" id="KW-1185">Reference proteome</keyword>
<dbReference type="InterPro" id="IPR011990">
    <property type="entry name" value="TPR-like_helical_dom_sf"/>
</dbReference>
<dbReference type="InterPro" id="IPR050756">
    <property type="entry name" value="CSN3"/>
</dbReference>
<comment type="caution">
    <text evidence="3">The sequence shown here is derived from an EMBL/GenBank/DDBJ whole genome shotgun (WGS) entry which is preliminary data.</text>
</comment>
<evidence type="ECO:0000259" key="2">
    <source>
        <dbReference type="Pfam" id="PF22788"/>
    </source>
</evidence>
<dbReference type="GO" id="GO:0008180">
    <property type="term" value="C:COP9 signalosome"/>
    <property type="evidence" value="ECO:0007669"/>
    <property type="project" value="TreeGrafter"/>
</dbReference>
<gene>
    <name evidence="3" type="ORF">BJ878DRAFT_67584</name>
</gene>
<dbReference type="SUPFAM" id="SSF48452">
    <property type="entry name" value="TPR-like"/>
    <property type="match status" value="1"/>
</dbReference>
<dbReference type="GO" id="GO:0006511">
    <property type="term" value="P:ubiquitin-dependent protein catabolic process"/>
    <property type="evidence" value="ECO:0007669"/>
    <property type="project" value="TreeGrafter"/>
</dbReference>
<dbReference type="PANTHER" id="PTHR10758:SF1">
    <property type="entry name" value="COP9 SIGNALOSOME COMPLEX SUBUNIT 3"/>
    <property type="match status" value="1"/>
</dbReference>
<sequence>MEDILPKLLNFPPHPEPPTPVHDDLYEEHIHAHINKISAIPEKALLQQVAGGESALDVVDPSRNSASYIYVLAAYITSIGKGNKNIDQAVVWEKITIFLATADYRQLRHLGYQLNMVTEFIVNLVQPDYAAAVDPLAYAILGLDPSGSVLTTRHLNLVQMSLSSGHFAGAVPVLEKFVLYFNGNAKNPKPKNPYARSLPPSSYVIPELFHTQKYKSVDVLSYFLWSGMVYMGLQKWESALECFESAITYPSKDNSVSKIMVEAYKKWILVGILLEGKLLPLPASISSMVAKTLHAIGKPYETFALIFESGTAARLKSEADVGEKMWNNDNNAGLIFFVLAAYQKFQIRNLGKVYSKISIPEIHEETMSAESGKKLPNAKAIETLVQEMIDSGTLHASLSRPASNPAVLTLAPSGPSLPESVMRDKLAEATARIQALTHEIKEADRILTHDKEYIMHARKMRRQAKNGDQAVYGVEMEWDANEGEDLMAGVAF</sequence>
<dbReference type="EMBL" id="MU253902">
    <property type="protein sequence ID" value="KAG9244495.1"/>
    <property type="molecule type" value="Genomic_DNA"/>
</dbReference>
<dbReference type="InterPro" id="IPR055089">
    <property type="entry name" value="COP9_N"/>
</dbReference>
<accession>A0A9P7Z384</accession>
<reference evidence="3" key="1">
    <citation type="journal article" date="2021" name="IMA Fungus">
        <title>Genomic characterization of three marine fungi, including Emericellopsis atlantica sp. nov. with signatures of a generalist lifestyle and marine biomass degradation.</title>
        <authorList>
            <person name="Hagestad O.C."/>
            <person name="Hou L."/>
            <person name="Andersen J.H."/>
            <person name="Hansen E.H."/>
            <person name="Altermark B."/>
            <person name="Li C."/>
            <person name="Kuhnert E."/>
            <person name="Cox R.J."/>
            <person name="Crous P.W."/>
            <person name="Spatafora J.W."/>
            <person name="Lail K."/>
            <person name="Amirebrahimi M."/>
            <person name="Lipzen A."/>
            <person name="Pangilinan J."/>
            <person name="Andreopoulos W."/>
            <person name="Hayes R.D."/>
            <person name="Ng V."/>
            <person name="Grigoriev I.V."/>
            <person name="Jackson S.A."/>
            <person name="Sutton T.D.S."/>
            <person name="Dobson A.D.W."/>
            <person name="Rama T."/>
        </authorList>
    </citation>
    <scope>NUCLEOTIDE SEQUENCE</scope>
    <source>
        <strain evidence="3">TRa3180A</strain>
    </source>
</reference>
<dbReference type="Pfam" id="PF22788">
    <property type="entry name" value="COP9_hel_rpt"/>
    <property type="match status" value="1"/>
</dbReference>
<evidence type="ECO:0000313" key="4">
    <source>
        <dbReference type="Proteomes" id="UP000887226"/>
    </source>
</evidence>
<evidence type="ECO:0000256" key="1">
    <source>
        <dbReference type="ARBA" id="ARBA00022490"/>
    </source>
</evidence>
<dbReference type="OrthoDB" id="29061at2759"/>